<evidence type="ECO:0000313" key="3">
    <source>
        <dbReference type="EMBL" id="TKC38909.1"/>
    </source>
</evidence>
<reference evidence="4" key="1">
    <citation type="journal article" date="2019" name="IScience">
        <title>Narwhal Genome Reveals Long-Term Low Genetic Diversity despite Current Large Abundance Size.</title>
        <authorList>
            <person name="Westbury M.V."/>
            <person name="Petersen B."/>
            <person name="Garde E."/>
            <person name="Heide-Jorgensen M.P."/>
            <person name="Lorenzen E.D."/>
        </authorList>
    </citation>
    <scope>NUCLEOTIDE SEQUENCE [LARGE SCALE GENOMIC DNA]</scope>
</reference>
<feature type="domain" description="Regulator of MON1-CCZ1 complex N-terminal" evidence="2">
    <location>
        <begin position="85"/>
        <end position="197"/>
    </location>
</feature>
<protein>
    <submittedName>
        <fullName evidence="3">Uncharacterized protein</fullName>
    </submittedName>
</protein>
<dbReference type="InterPro" id="IPR009755">
    <property type="entry name" value="RMC1_C"/>
</dbReference>
<feature type="non-terminal residue" evidence="3">
    <location>
        <position position="615"/>
    </location>
</feature>
<dbReference type="Pfam" id="PF07035">
    <property type="entry name" value="RMC1_C"/>
    <property type="match status" value="1"/>
</dbReference>
<dbReference type="Pfam" id="PF21029">
    <property type="entry name" value="RMC1_N"/>
    <property type="match status" value="1"/>
</dbReference>
<dbReference type="AlphaFoldDB" id="A0A4U1EQQ0"/>
<dbReference type="EMBL" id="RWIC01000926">
    <property type="protein sequence ID" value="TKC38909.1"/>
    <property type="molecule type" value="Genomic_DNA"/>
</dbReference>
<accession>A0A4U1EQQ0</accession>
<dbReference type="GO" id="GO:0031902">
    <property type="term" value="C:late endosome membrane"/>
    <property type="evidence" value="ECO:0007669"/>
    <property type="project" value="TreeGrafter"/>
</dbReference>
<dbReference type="InterPro" id="IPR049040">
    <property type="entry name" value="RMC1_N"/>
</dbReference>
<organism evidence="3 4">
    <name type="scientific">Monodon monoceros</name>
    <name type="common">Narwhal</name>
    <name type="synonym">Ceratodon monodon</name>
    <dbReference type="NCBI Taxonomy" id="40151"/>
    <lineage>
        <taxon>Eukaryota</taxon>
        <taxon>Metazoa</taxon>
        <taxon>Chordata</taxon>
        <taxon>Craniata</taxon>
        <taxon>Vertebrata</taxon>
        <taxon>Euteleostomi</taxon>
        <taxon>Mammalia</taxon>
        <taxon>Eutheria</taxon>
        <taxon>Laurasiatheria</taxon>
        <taxon>Artiodactyla</taxon>
        <taxon>Whippomorpha</taxon>
        <taxon>Cetacea</taxon>
        <taxon>Odontoceti</taxon>
        <taxon>Monodontidae</taxon>
        <taxon>Monodon</taxon>
    </lineage>
</organism>
<evidence type="ECO:0000259" key="1">
    <source>
        <dbReference type="Pfam" id="PF07035"/>
    </source>
</evidence>
<evidence type="ECO:0000259" key="2">
    <source>
        <dbReference type="Pfam" id="PF21029"/>
    </source>
</evidence>
<dbReference type="GO" id="GO:0005765">
    <property type="term" value="C:lysosomal membrane"/>
    <property type="evidence" value="ECO:0007669"/>
    <property type="project" value="TreeGrafter"/>
</dbReference>
<dbReference type="PANTHER" id="PTHR12897:SF4">
    <property type="entry name" value="REGULATOR OF MON1-CCZ1 COMPLEX"/>
    <property type="match status" value="1"/>
</dbReference>
<dbReference type="GO" id="GO:0035658">
    <property type="term" value="C:Mon1-Ccz1 complex"/>
    <property type="evidence" value="ECO:0007669"/>
    <property type="project" value="InterPro"/>
</dbReference>
<evidence type="ECO:0000313" key="4">
    <source>
        <dbReference type="Proteomes" id="UP000308365"/>
    </source>
</evidence>
<dbReference type="InterPro" id="IPR040371">
    <property type="entry name" value="RMC1"/>
</dbReference>
<dbReference type="Proteomes" id="UP000308365">
    <property type="component" value="Unassembled WGS sequence"/>
</dbReference>
<dbReference type="GO" id="GO:0010506">
    <property type="term" value="P:regulation of autophagy"/>
    <property type="evidence" value="ECO:0007669"/>
    <property type="project" value="InterPro"/>
</dbReference>
<sequence length="615" mass="68926">GPAPRVTCRSAGGVAPGSGLGAREIAAAAAAAALPDSQRRLSSTLAAAPGPTAAAAAPAMGEEDYYLELCERPVHFEKANPVNCVFFDEANKQVFAVRSGGATGVVVKGPDDRNPISFRMEDKGEVKCIKFSLENKILAVQRTSKTVDFSNFTPDSPPLEYTQECKTKNANILGFCWTSSTEIVFITDQGIEFYQVLYGQLYVLFLRHHSRTSNSTGAEVVLYHLPREGACKKTHILKLNRTGKFALNVVDNLVVVHHQDTETSVIFDIKLRGEFDGTITLHHPVLPARSIQPYQIPVAGPAPVTSQSPIPYSSSWIVFQPDIIISASQGYLWNLQVKLQPIVNLLPDKGRLMDFLLQRRECKTVVLSVCSQMLTESDRATLPVIATVFDKLNQEYKKYLDAEQSYTLALEAGQSRSGPFLRRPARTQAVVDQSDMYTHVLSAFAEKKEMPQKFMIAVLMEYIRSLNQFQITVQHYLHELVIKTLVQHNLFYTLHQFLQYHVLSDSKPLVKYHPIFTFACLLLSLESFYPPAHQLSLDMLKRLSTANDEIVEVLLSKHQVLAALRFIRGIGGHDNISARKFLDAAKQTEDHMLFYTIFRFFEQRNQRLRGNPSFT</sequence>
<gene>
    <name evidence="3" type="ORF">EI555_002276</name>
</gene>
<dbReference type="PANTHER" id="PTHR12897">
    <property type="entry name" value="COLON CANCER-ASSOCIATED PROTEIN MIC1"/>
    <property type="match status" value="1"/>
</dbReference>
<proteinExistence type="predicted"/>
<feature type="non-terminal residue" evidence="3">
    <location>
        <position position="1"/>
    </location>
</feature>
<comment type="caution">
    <text evidence="3">The sequence shown here is derived from an EMBL/GenBank/DDBJ whole genome shotgun (WGS) entry which is preliminary data.</text>
</comment>
<name>A0A4U1EQQ0_MONMO</name>
<feature type="domain" description="Mic1" evidence="1">
    <location>
        <begin position="359"/>
        <end position="615"/>
    </location>
</feature>